<dbReference type="AlphaFoldDB" id="A0A0W7X4V7"/>
<dbReference type="PANTHER" id="PTHR24421:SF10">
    <property type="entry name" value="NITRATE_NITRITE SENSOR PROTEIN NARQ"/>
    <property type="match status" value="1"/>
</dbReference>
<evidence type="ECO:0000256" key="4">
    <source>
        <dbReference type="ARBA" id="ARBA00022679"/>
    </source>
</evidence>
<dbReference type="GO" id="GO:0016020">
    <property type="term" value="C:membrane"/>
    <property type="evidence" value="ECO:0007669"/>
    <property type="project" value="InterPro"/>
</dbReference>
<keyword evidence="8" id="KW-0902">Two-component regulatory system</keyword>
<evidence type="ECO:0000259" key="13">
    <source>
        <dbReference type="Pfam" id="PF23539"/>
    </source>
</evidence>
<feature type="region of interest" description="Disordered" evidence="9">
    <location>
        <begin position="620"/>
        <end position="642"/>
    </location>
</feature>
<feature type="transmembrane region" description="Helical" evidence="10">
    <location>
        <begin position="36"/>
        <end position="55"/>
    </location>
</feature>
<dbReference type="CDD" id="cd16917">
    <property type="entry name" value="HATPase_UhpB-NarQ-NarX-like"/>
    <property type="match status" value="1"/>
</dbReference>
<evidence type="ECO:0000256" key="8">
    <source>
        <dbReference type="ARBA" id="ARBA00023012"/>
    </source>
</evidence>
<comment type="catalytic activity">
    <reaction evidence="1">
        <text>ATP + protein L-histidine = ADP + protein N-phospho-L-histidine.</text>
        <dbReference type="EC" id="2.7.13.3"/>
    </reaction>
</comment>
<keyword evidence="10" id="KW-1133">Transmembrane helix</keyword>
<dbReference type="InterPro" id="IPR011712">
    <property type="entry name" value="Sig_transdc_His_kin_sub3_dim/P"/>
</dbReference>
<dbReference type="SUPFAM" id="SSF55874">
    <property type="entry name" value="ATPase domain of HSP90 chaperone/DNA topoisomerase II/histidine kinase"/>
    <property type="match status" value="1"/>
</dbReference>
<dbReference type="GO" id="GO:0005524">
    <property type="term" value="F:ATP binding"/>
    <property type="evidence" value="ECO:0007669"/>
    <property type="project" value="UniProtKB-KW"/>
</dbReference>
<dbReference type="Pfam" id="PF07730">
    <property type="entry name" value="HisKA_3"/>
    <property type="match status" value="1"/>
</dbReference>
<accession>A0A0W7X4V7</accession>
<feature type="transmembrane region" description="Helical" evidence="10">
    <location>
        <begin position="396"/>
        <end position="414"/>
    </location>
</feature>
<evidence type="ECO:0000313" key="15">
    <source>
        <dbReference type="Proteomes" id="UP000054804"/>
    </source>
</evidence>
<sequence length="642" mass="64975">MAVVAVVLTGRRRAPGPVFAVALAADGVTEALLPQTVVTPAPACALWIALYSLATHDTARRALGAAVLATAVLPLRGVPLPGIDDPAPGPLPDDLLAGALLHLAIVLGGRLRHHRTARRARLLGRLAAVERERDAAVAAERERLARDLHDAVGHHLTGVAVQSAAAHRLAATRPELAAPALAAAAATGRDVLTALGRVVSVVSATSAASVTSAAGDETSRTPPDTSVPHLCAGLERLGFPVTLTTEGRPRALPGETSVAAYRIVQESLTNAMRYAAGAPVAVRLSHNPYGEGELRITVVNGRPPGEAGAAVPGAPLGTGRGLAGMRERADRVGGRLAAGPTGDGGWAVEASLPVPGPGPRTRARLADAAVLALCVAVPLLLATAVPHALLPDPTPRHLVLLSALLLFHAAPLLFRRRAPAAVLAALLVTTLGWSAACSVGLLDFDWLGPLAFAWTAELIALYAVGAYGPTRVTWPAPVAVGLAGGLAVGFAVAGDPAESAGPGATVLLAALGLAAVPWLLPVWALGLLARARSGEGGPWERRLLDAVAARVGEAVTGERRRVATGLHATVVARTVTLVRRAEAGLAPSADPGKALAATTDAARAALAGLRELLDALEDPGEAAPITSPGHVTSAAPLRGADA</sequence>
<evidence type="ECO:0000259" key="12">
    <source>
        <dbReference type="Pfam" id="PF07730"/>
    </source>
</evidence>
<keyword evidence="3" id="KW-0597">Phosphoprotein</keyword>
<gene>
    <name evidence="14" type="ORF">AT728_20050</name>
</gene>
<evidence type="ECO:0000313" key="14">
    <source>
        <dbReference type="EMBL" id="KUF17958.1"/>
    </source>
</evidence>
<dbReference type="Pfam" id="PF23539">
    <property type="entry name" value="DUF7134"/>
    <property type="match status" value="1"/>
</dbReference>
<feature type="domain" description="Histidine kinase/HSP90-like ATPase" evidence="11">
    <location>
        <begin position="258"/>
        <end position="354"/>
    </location>
</feature>
<keyword evidence="10" id="KW-0812">Transmembrane</keyword>
<feature type="transmembrane region" description="Helical" evidence="10">
    <location>
        <begin position="447"/>
        <end position="467"/>
    </location>
</feature>
<evidence type="ECO:0000256" key="6">
    <source>
        <dbReference type="ARBA" id="ARBA00022777"/>
    </source>
</evidence>
<dbReference type="InterPro" id="IPR050482">
    <property type="entry name" value="Sensor_HK_TwoCompSys"/>
</dbReference>
<feature type="transmembrane region" description="Helical" evidence="10">
    <location>
        <begin position="421"/>
        <end position="441"/>
    </location>
</feature>
<keyword evidence="6" id="KW-0418">Kinase</keyword>
<dbReference type="EMBL" id="LOCL01000032">
    <property type="protein sequence ID" value="KUF17958.1"/>
    <property type="molecule type" value="Genomic_DNA"/>
</dbReference>
<dbReference type="GO" id="GO:0046983">
    <property type="term" value="F:protein dimerization activity"/>
    <property type="evidence" value="ECO:0007669"/>
    <property type="project" value="InterPro"/>
</dbReference>
<evidence type="ECO:0000256" key="10">
    <source>
        <dbReference type="SAM" id="Phobius"/>
    </source>
</evidence>
<evidence type="ECO:0000259" key="11">
    <source>
        <dbReference type="Pfam" id="PF02518"/>
    </source>
</evidence>
<keyword evidence="4" id="KW-0808">Transferase</keyword>
<evidence type="ECO:0000256" key="9">
    <source>
        <dbReference type="SAM" id="MobiDB-lite"/>
    </source>
</evidence>
<dbReference type="Gene3D" id="1.20.5.1930">
    <property type="match status" value="1"/>
</dbReference>
<dbReference type="EC" id="2.7.13.3" evidence="2"/>
<dbReference type="Proteomes" id="UP000054804">
    <property type="component" value="Unassembled WGS sequence"/>
</dbReference>
<comment type="caution">
    <text evidence="14">The sequence shown here is derived from an EMBL/GenBank/DDBJ whole genome shotgun (WGS) entry which is preliminary data.</text>
</comment>
<proteinExistence type="predicted"/>
<evidence type="ECO:0000256" key="7">
    <source>
        <dbReference type="ARBA" id="ARBA00022840"/>
    </source>
</evidence>
<keyword evidence="10" id="KW-0472">Membrane</keyword>
<feature type="transmembrane region" description="Helical" evidence="10">
    <location>
        <begin position="474"/>
        <end position="494"/>
    </location>
</feature>
<feature type="transmembrane region" description="Helical" evidence="10">
    <location>
        <begin position="368"/>
        <end position="390"/>
    </location>
</feature>
<dbReference type="PANTHER" id="PTHR24421">
    <property type="entry name" value="NITRATE/NITRITE SENSOR PROTEIN NARX-RELATED"/>
    <property type="match status" value="1"/>
</dbReference>
<dbReference type="STRING" id="1765722.AT728_20050"/>
<name>A0A0W7X4V7_9ACTN</name>
<evidence type="ECO:0000256" key="2">
    <source>
        <dbReference type="ARBA" id="ARBA00012438"/>
    </source>
</evidence>
<dbReference type="Pfam" id="PF02518">
    <property type="entry name" value="HATPase_c"/>
    <property type="match status" value="1"/>
</dbReference>
<evidence type="ECO:0000256" key="3">
    <source>
        <dbReference type="ARBA" id="ARBA00022553"/>
    </source>
</evidence>
<organism evidence="14 15">
    <name type="scientific">Streptomyces silvensis</name>
    <dbReference type="NCBI Taxonomy" id="1765722"/>
    <lineage>
        <taxon>Bacteria</taxon>
        <taxon>Bacillati</taxon>
        <taxon>Actinomycetota</taxon>
        <taxon>Actinomycetes</taxon>
        <taxon>Kitasatosporales</taxon>
        <taxon>Streptomycetaceae</taxon>
        <taxon>Streptomyces</taxon>
    </lineage>
</organism>
<dbReference type="InterPro" id="IPR003594">
    <property type="entry name" value="HATPase_dom"/>
</dbReference>
<feature type="transmembrane region" description="Helical" evidence="10">
    <location>
        <begin position="62"/>
        <end position="83"/>
    </location>
</feature>
<feature type="transmembrane region" description="Helical" evidence="10">
    <location>
        <begin position="95"/>
        <end position="111"/>
    </location>
</feature>
<dbReference type="InterPro" id="IPR036890">
    <property type="entry name" value="HATPase_C_sf"/>
</dbReference>
<feature type="domain" description="Signal transduction histidine kinase subgroup 3 dimerisation and phosphoacceptor" evidence="12">
    <location>
        <begin position="140"/>
        <end position="201"/>
    </location>
</feature>
<keyword evidence="5" id="KW-0547">Nucleotide-binding</keyword>
<protein>
    <recommendedName>
        <fullName evidence="2">histidine kinase</fullName>
        <ecNumber evidence="2">2.7.13.3</ecNumber>
    </recommendedName>
</protein>
<evidence type="ECO:0000256" key="5">
    <source>
        <dbReference type="ARBA" id="ARBA00022741"/>
    </source>
</evidence>
<evidence type="ECO:0000256" key="1">
    <source>
        <dbReference type="ARBA" id="ARBA00000085"/>
    </source>
</evidence>
<dbReference type="GO" id="GO:0000155">
    <property type="term" value="F:phosphorelay sensor kinase activity"/>
    <property type="evidence" value="ECO:0007669"/>
    <property type="project" value="InterPro"/>
</dbReference>
<feature type="transmembrane region" description="Helical" evidence="10">
    <location>
        <begin position="506"/>
        <end position="529"/>
    </location>
</feature>
<feature type="domain" description="DUF7134" evidence="13">
    <location>
        <begin position="362"/>
        <end position="532"/>
    </location>
</feature>
<dbReference type="Gene3D" id="3.30.565.10">
    <property type="entry name" value="Histidine kinase-like ATPase, C-terminal domain"/>
    <property type="match status" value="1"/>
</dbReference>
<dbReference type="InterPro" id="IPR055558">
    <property type="entry name" value="DUF7134"/>
</dbReference>
<keyword evidence="7" id="KW-0067">ATP-binding</keyword>
<keyword evidence="15" id="KW-1185">Reference proteome</keyword>
<reference evidence="14 15" key="1">
    <citation type="submission" date="2015-12" db="EMBL/GenBank/DDBJ databases">
        <title>Draft genome sequence of Streptomyces silvensis ATCC 53525, a producer of novel hormone antagonists.</title>
        <authorList>
            <person name="Johnston C.W."/>
            <person name="Li Y."/>
            <person name="Magarvey N.A."/>
        </authorList>
    </citation>
    <scope>NUCLEOTIDE SEQUENCE [LARGE SCALE GENOMIC DNA]</scope>
    <source>
        <strain evidence="14 15">ATCC 53525</strain>
    </source>
</reference>